<dbReference type="EMBL" id="CP046401">
    <property type="protein sequence ID" value="QGY43147.1"/>
    <property type="molecule type" value="Genomic_DNA"/>
</dbReference>
<dbReference type="AlphaFoldDB" id="A0A6I6JSN6"/>
<accession>A0A6I6JSN6</accession>
<evidence type="ECO:0000313" key="2">
    <source>
        <dbReference type="Proteomes" id="UP000428260"/>
    </source>
</evidence>
<evidence type="ECO:0008006" key="3">
    <source>
        <dbReference type="Google" id="ProtNLM"/>
    </source>
</evidence>
<sequence length="561" mass="63497">MYKSRILILSIVIFTVVNALAQKRGEPPVKAPFEKLDLYCVNDWWVHAERIKNNPKRIIDVDVPRDEVVCFGMYTVQNGVMKMTAQLFPLYPDESREVILELKENGKWHKVASEKVNDIGWSALFRIDNWDNSKDVQYRLRHGEKASFEGLIRKDPVEKNEIVVASLNCNSNQTRGAREEYIRNLSYLNPDLLFFAGDQSYDHKEHTAAWLLFGIQFRDIFRDRPCITIPDDHDIGQGNLWGESGKQSLSQAGSDGGYFFHHEYVKMVERCQTSHLPDPYDPTPIGQGIGVYYTNLTVGGVDFAIVEDRKFKSGPAGKIPQQGPRPDHIRNPDYDPATIDLEGLVLLGERQLEFLDDWSTQWNGIALKAVLSQTGFCGGASRHGNFNNLLHADLDSNGWPQTGRNKALKAIRKAGAVHLAGDQHIATIIHHGIDEFGDGPFAFVAPAIINNYYSRWWHPANDEKGENQEPGNPLQYNGDYLDGMGNKITMVAYANPDDEFTRGGFGLVRFDKAGKSVTFESWDRTTDVTKKDARQMPGWPRTIRQEGTKDGYPVWKLDPLK</sequence>
<keyword evidence="2" id="KW-1185">Reference proteome</keyword>
<reference evidence="1 2" key="1">
    <citation type="submission" date="2019-11" db="EMBL/GenBank/DDBJ databases">
        <authorList>
            <person name="Zheng R.K."/>
            <person name="Sun C.M."/>
        </authorList>
    </citation>
    <scope>NUCLEOTIDE SEQUENCE [LARGE SCALE GENOMIC DNA]</scope>
    <source>
        <strain evidence="1 2">WC007</strain>
    </source>
</reference>
<organism evidence="1 2">
    <name type="scientific">Maribellus comscasis</name>
    <dbReference type="NCBI Taxonomy" id="2681766"/>
    <lineage>
        <taxon>Bacteria</taxon>
        <taxon>Pseudomonadati</taxon>
        <taxon>Bacteroidota</taxon>
        <taxon>Bacteroidia</taxon>
        <taxon>Marinilabiliales</taxon>
        <taxon>Prolixibacteraceae</taxon>
        <taxon>Maribellus</taxon>
    </lineage>
</organism>
<dbReference type="SUPFAM" id="SSF56300">
    <property type="entry name" value="Metallo-dependent phosphatases"/>
    <property type="match status" value="1"/>
</dbReference>
<dbReference type="Proteomes" id="UP000428260">
    <property type="component" value="Chromosome"/>
</dbReference>
<dbReference type="RefSeq" id="WP_158863992.1">
    <property type="nucleotide sequence ID" value="NZ_CP046401.1"/>
</dbReference>
<dbReference type="KEGG" id="mcos:GM418_05585"/>
<gene>
    <name evidence="1" type="ORF">GM418_05585</name>
</gene>
<evidence type="ECO:0000313" key="1">
    <source>
        <dbReference type="EMBL" id="QGY43147.1"/>
    </source>
</evidence>
<protein>
    <recommendedName>
        <fullName evidence="3">PhoD-like phosphatase metallophosphatase domain-containing protein</fullName>
    </recommendedName>
</protein>
<dbReference type="InterPro" id="IPR038607">
    <property type="entry name" value="PhoD-like_sf"/>
</dbReference>
<name>A0A6I6JSN6_9BACT</name>
<dbReference type="InterPro" id="IPR029052">
    <property type="entry name" value="Metallo-depent_PP-like"/>
</dbReference>
<proteinExistence type="predicted"/>
<dbReference type="Gene3D" id="3.60.21.70">
    <property type="entry name" value="PhoD-like phosphatase"/>
    <property type="match status" value="1"/>
</dbReference>